<accession>A0A7C4QQX0</accession>
<evidence type="ECO:0000313" key="1">
    <source>
        <dbReference type="EMBL" id="HGT39186.1"/>
    </source>
</evidence>
<dbReference type="AlphaFoldDB" id="A0A7C4QQX0"/>
<gene>
    <name evidence="1" type="ORF">ENS64_07985</name>
</gene>
<comment type="caution">
    <text evidence="1">The sequence shown here is derived from an EMBL/GenBank/DDBJ whole genome shotgun (WGS) entry which is preliminary data.</text>
</comment>
<organism evidence="1">
    <name type="scientific">Schlesneria paludicola</name>
    <dbReference type="NCBI Taxonomy" id="360056"/>
    <lineage>
        <taxon>Bacteria</taxon>
        <taxon>Pseudomonadati</taxon>
        <taxon>Planctomycetota</taxon>
        <taxon>Planctomycetia</taxon>
        <taxon>Planctomycetales</taxon>
        <taxon>Planctomycetaceae</taxon>
        <taxon>Schlesneria</taxon>
    </lineage>
</organism>
<proteinExistence type="predicted"/>
<name>A0A7C4QQX0_9PLAN</name>
<sequence>MVAEKARLIDGTTAAPIAAAAPMVEDEDVVPQISLLEDRQRYLGVWREGVRKAGTGATAGDVVPVPVCPQ</sequence>
<reference evidence="1" key="1">
    <citation type="journal article" date="2020" name="mSystems">
        <title>Genome- and Community-Level Interaction Insights into Carbon Utilization and Element Cycling Functions of Hydrothermarchaeota in Hydrothermal Sediment.</title>
        <authorList>
            <person name="Zhou Z."/>
            <person name="Liu Y."/>
            <person name="Xu W."/>
            <person name="Pan J."/>
            <person name="Luo Z.H."/>
            <person name="Li M."/>
        </authorList>
    </citation>
    <scope>NUCLEOTIDE SEQUENCE [LARGE SCALE GENOMIC DNA]</scope>
    <source>
        <strain evidence="1">SpSt-508</strain>
    </source>
</reference>
<protein>
    <submittedName>
        <fullName evidence="1">Uncharacterized protein</fullName>
    </submittedName>
</protein>
<dbReference type="EMBL" id="DSVQ01000012">
    <property type="protein sequence ID" value="HGT39186.1"/>
    <property type="molecule type" value="Genomic_DNA"/>
</dbReference>